<keyword evidence="5" id="KW-1185">Reference proteome</keyword>
<organism evidence="4 5">
    <name type="scientific">Scleroderma citrinum Foug A</name>
    <dbReference type="NCBI Taxonomy" id="1036808"/>
    <lineage>
        <taxon>Eukaryota</taxon>
        <taxon>Fungi</taxon>
        <taxon>Dikarya</taxon>
        <taxon>Basidiomycota</taxon>
        <taxon>Agaricomycotina</taxon>
        <taxon>Agaricomycetes</taxon>
        <taxon>Agaricomycetidae</taxon>
        <taxon>Boletales</taxon>
        <taxon>Sclerodermatineae</taxon>
        <taxon>Sclerodermataceae</taxon>
        <taxon>Scleroderma</taxon>
    </lineage>
</organism>
<dbReference type="CDD" id="cd00200">
    <property type="entry name" value="WD40"/>
    <property type="match status" value="1"/>
</dbReference>
<keyword evidence="1 3" id="KW-0853">WD repeat</keyword>
<feature type="repeat" description="WD" evidence="3">
    <location>
        <begin position="212"/>
        <end position="253"/>
    </location>
</feature>
<dbReference type="EMBL" id="KN822004">
    <property type="protein sequence ID" value="KIM70533.1"/>
    <property type="molecule type" value="Genomic_DNA"/>
</dbReference>
<dbReference type="InterPro" id="IPR001680">
    <property type="entry name" value="WD40_rpt"/>
</dbReference>
<feature type="repeat" description="WD" evidence="3">
    <location>
        <begin position="435"/>
        <end position="476"/>
    </location>
</feature>
<gene>
    <name evidence="4" type="ORF">SCLCIDRAFT_1206657</name>
</gene>
<feature type="repeat" description="WD" evidence="3">
    <location>
        <begin position="351"/>
        <end position="383"/>
    </location>
</feature>
<dbReference type="Pfam" id="PF00400">
    <property type="entry name" value="WD40"/>
    <property type="match status" value="7"/>
</dbReference>
<evidence type="ECO:0000256" key="3">
    <source>
        <dbReference type="PROSITE-ProRule" id="PRU00221"/>
    </source>
</evidence>
<dbReference type="PANTHER" id="PTHR19848">
    <property type="entry name" value="WD40 REPEAT PROTEIN"/>
    <property type="match status" value="1"/>
</dbReference>
<dbReference type="PANTHER" id="PTHR19848:SF8">
    <property type="entry name" value="F-BOX AND WD REPEAT DOMAIN CONTAINING 7"/>
    <property type="match status" value="1"/>
</dbReference>
<dbReference type="InParanoid" id="A0A0C3A9W1"/>
<feature type="repeat" description="WD" evidence="3">
    <location>
        <begin position="272"/>
        <end position="296"/>
    </location>
</feature>
<feature type="repeat" description="WD" evidence="3">
    <location>
        <begin position="308"/>
        <end position="349"/>
    </location>
</feature>
<dbReference type="InterPro" id="IPR015943">
    <property type="entry name" value="WD40/YVTN_repeat-like_dom_sf"/>
</dbReference>
<dbReference type="InterPro" id="IPR036322">
    <property type="entry name" value="WD40_repeat_dom_sf"/>
</dbReference>
<dbReference type="HOGENOM" id="CLU_435574_0_0_1"/>
<dbReference type="OrthoDB" id="2682234at2759"/>
<dbReference type="STRING" id="1036808.A0A0C3A9W1"/>
<name>A0A0C3A9W1_9AGAM</name>
<sequence length="628" mass="69150">MQTCHRGRSISYLNAHTLLRSEPTNNIVRMQIPQAYGIKLFFLHQECEGLNKMFYFTVIYFETDAIIGDSSPLAQSQRGPWCYTRGNDSIGIRKVDVPTDIDSLNCLPAFKDLSAPFTIFLASFTSHCSYPADHLQVTMPAVKAIRHPPPPRPQTVSYRESCNLIGHSDWVWSVAFCPNGREIASGSRDGTVRLWRLLDNPDIDQSAQTVWVAKHGCKVFAVSVSDDENLVASGGLDGRIVVWCVRTGIKVTESLGTRVGGNSLSESLGPRIWSVVFSPGSKRVASASGDGAVSVWCALTGKRLAGPLFGHIGSIYTLAFSPDGRNLASSGNDGSIRVWDSYSGSLVLPPIQAHTSRVRSLVWAPDSRAIFTASHDSTIRSFDPSTGVQLGIYQGHGPAICSLDISHDGTFIVSASRDNTVRLWSTITCQQIGASIQHSDWINTVSMSRDGRYLASAGAGFNIHIWRLGNQENLASRTLDANDAASDASTLVGTTESNSKELDTLDTLSVYSEKPLGKHKISDYCKDVYPAFLNVHESPEGYVKDKSHFEAKSSRAPTTKRSNPVKRAQKLYSRLFSALVFTRTQKPIKLGRFLRIPPLRRITTRIPRLFSCQRRRLSPTSTDLRHTQ</sequence>
<feature type="repeat" description="WD" evidence="3">
    <location>
        <begin position="164"/>
        <end position="197"/>
    </location>
</feature>
<dbReference type="AlphaFoldDB" id="A0A0C3A9W1"/>
<dbReference type="PROSITE" id="PS50294">
    <property type="entry name" value="WD_REPEATS_REGION"/>
    <property type="match status" value="5"/>
</dbReference>
<evidence type="ECO:0000313" key="5">
    <source>
        <dbReference type="Proteomes" id="UP000053989"/>
    </source>
</evidence>
<dbReference type="PRINTS" id="PR00320">
    <property type="entry name" value="GPROTEINBRPT"/>
</dbReference>
<evidence type="ECO:0000313" key="4">
    <source>
        <dbReference type="EMBL" id="KIM70533.1"/>
    </source>
</evidence>
<keyword evidence="2" id="KW-0677">Repeat</keyword>
<dbReference type="PROSITE" id="PS50082">
    <property type="entry name" value="WD_REPEATS_2"/>
    <property type="match status" value="7"/>
</dbReference>
<reference evidence="5" key="2">
    <citation type="submission" date="2015-01" db="EMBL/GenBank/DDBJ databases">
        <title>Evolutionary Origins and Diversification of the Mycorrhizal Mutualists.</title>
        <authorList>
            <consortium name="DOE Joint Genome Institute"/>
            <consortium name="Mycorrhizal Genomics Consortium"/>
            <person name="Kohler A."/>
            <person name="Kuo A."/>
            <person name="Nagy L.G."/>
            <person name="Floudas D."/>
            <person name="Copeland A."/>
            <person name="Barry K.W."/>
            <person name="Cichocki N."/>
            <person name="Veneault-Fourrey C."/>
            <person name="LaButti K."/>
            <person name="Lindquist E.A."/>
            <person name="Lipzen A."/>
            <person name="Lundell T."/>
            <person name="Morin E."/>
            <person name="Murat C."/>
            <person name="Riley R."/>
            <person name="Ohm R."/>
            <person name="Sun H."/>
            <person name="Tunlid A."/>
            <person name="Henrissat B."/>
            <person name="Grigoriev I.V."/>
            <person name="Hibbett D.S."/>
            <person name="Martin F."/>
        </authorList>
    </citation>
    <scope>NUCLEOTIDE SEQUENCE [LARGE SCALE GENOMIC DNA]</scope>
    <source>
        <strain evidence="5">Foug A</strain>
    </source>
</reference>
<dbReference type="InterPro" id="IPR020472">
    <property type="entry name" value="WD40_PAC1"/>
</dbReference>
<dbReference type="Gene3D" id="2.130.10.10">
    <property type="entry name" value="YVTN repeat-like/Quinoprotein amine dehydrogenase"/>
    <property type="match status" value="2"/>
</dbReference>
<evidence type="ECO:0000256" key="1">
    <source>
        <dbReference type="ARBA" id="ARBA00022574"/>
    </source>
</evidence>
<feature type="repeat" description="WD" evidence="3">
    <location>
        <begin position="393"/>
        <end position="425"/>
    </location>
</feature>
<dbReference type="Proteomes" id="UP000053989">
    <property type="component" value="Unassembled WGS sequence"/>
</dbReference>
<evidence type="ECO:0000256" key="2">
    <source>
        <dbReference type="ARBA" id="ARBA00022737"/>
    </source>
</evidence>
<dbReference type="SUPFAM" id="SSF50978">
    <property type="entry name" value="WD40 repeat-like"/>
    <property type="match status" value="1"/>
</dbReference>
<accession>A0A0C3A9W1</accession>
<dbReference type="SMART" id="SM00320">
    <property type="entry name" value="WD40"/>
    <property type="match status" value="7"/>
</dbReference>
<reference evidence="4 5" key="1">
    <citation type="submission" date="2014-04" db="EMBL/GenBank/DDBJ databases">
        <authorList>
            <consortium name="DOE Joint Genome Institute"/>
            <person name="Kuo A."/>
            <person name="Kohler A."/>
            <person name="Nagy L.G."/>
            <person name="Floudas D."/>
            <person name="Copeland A."/>
            <person name="Barry K.W."/>
            <person name="Cichocki N."/>
            <person name="Veneault-Fourrey C."/>
            <person name="LaButti K."/>
            <person name="Lindquist E.A."/>
            <person name="Lipzen A."/>
            <person name="Lundell T."/>
            <person name="Morin E."/>
            <person name="Murat C."/>
            <person name="Sun H."/>
            <person name="Tunlid A."/>
            <person name="Henrissat B."/>
            <person name="Grigoriev I.V."/>
            <person name="Hibbett D.S."/>
            <person name="Martin F."/>
            <person name="Nordberg H.P."/>
            <person name="Cantor M.N."/>
            <person name="Hua S.X."/>
        </authorList>
    </citation>
    <scope>NUCLEOTIDE SEQUENCE [LARGE SCALE GENOMIC DNA]</scope>
    <source>
        <strain evidence="4 5">Foug A</strain>
    </source>
</reference>
<proteinExistence type="predicted"/>
<protein>
    <submittedName>
        <fullName evidence="4">Uncharacterized protein</fullName>
    </submittedName>
</protein>